<organism evidence="2 3">
    <name type="scientific">Lepidopterella palustris CBS 459.81</name>
    <dbReference type="NCBI Taxonomy" id="1314670"/>
    <lineage>
        <taxon>Eukaryota</taxon>
        <taxon>Fungi</taxon>
        <taxon>Dikarya</taxon>
        <taxon>Ascomycota</taxon>
        <taxon>Pezizomycotina</taxon>
        <taxon>Dothideomycetes</taxon>
        <taxon>Pleosporomycetidae</taxon>
        <taxon>Mytilinidiales</taxon>
        <taxon>Argynnaceae</taxon>
        <taxon>Lepidopterella</taxon>
    </lineage>
</organism>
<dbReference type="Proteomes" id="UP000250266">
    <property type="component" value="Unassembled WGS sequence"/>
</dbReference>
<accession>A0A8E2EI95</accession>
<gene>
    <name evidence="2" type="ORF">K432DRAFT_131268</name>
</gene>
<evidence type="ECO:0000313" key="3">
    <source>
        <dbReference type="Proteomes" id="UP000250266"/>
    </source>
</evidence>
<name>A0A8E2EI95_9PEZI</name>
<keyword evidence="3" id="KW-1185">Reference proteome</keyword>
<dbReference type="AlphaFoldDB" id="A0A8E2EI95"/>
<proteinExistence type="predicted"/>
<feature type="region of interest" description="Disordered" evidence="1">
    <location>
        <begin position="1"/>
        <end position="45"/>
    </location>
</feature>
<protein>
    <submittedName>
        <fullName evidence="2">Uncharacterized protein</fullName>
    </submittedName>
</protein>
<evidence type="ECO:0000256" key="1">
    <source>
        <dbReference type="SAM" id="MobiDB-lite"/>
    </source>
</evidence>
<dbReference type="EMBL" id="KV744840">
    <property type="protein sequence ID" value="OCK84293.1"/>
    <property type="molecule type" value="Genomic_DNA"/>
</dbReference>
<reference evidence="2 3" key="1">
    <citation type="journal article" date="2016" name="Nat. Commun.">
        <title>Ectomycorrhizal ecology is imprinted in the genome of the dominant symbiotic fungus Cenococcum geophilum.</title>
        <authorList>
            <consortium name="DOE Joint Genome Institute"/>
            <person name="Peter M."/>
            <person name="Kohler A."/>
            <person name="Ohm R.A."/>
            <person name="Kuo A."/>
            <person name="Krutzmann J."/>
            <person name="Morin E."/>
            <person name="Arend M."/>
            <person name="Barry K.W."/>
            <person name="Binder M."/>
            <person name="Choi C."/>
            <person name="Clum A."/>
            <person name="Copeland A."/>
            <person name="Grisel N."/>
            <person name="Haridas S."/>
            <person name="Kipfer T."/>
            <person name="LaButti K."/>
            <person name="Lindquist E."/>
            <person name="Lipzen A."/>
            <person name="Maire R."/>
            <person name="Meier B."/>
            <person name="Mihaltcheva S."/>
            <person name="Molinier V."/>
            <person name="Murat C."/>
            <person name="Poggeler S."/>
            <person name="Quandt C.A."/>
            <person name="Sperisen C."/>
            <person name="Tritt A."/>
            <person name="Tisserant E."/>
            <person name="Crous P.W."/>
            <person name="Henrissat B."/>
            <person name="Nehls U."/>
            <person name="Egli S."/>
            <person name="Spatafora J.W."/>
            <person name="Grigoriev I.V."/>
            <person name="Martin F.M."/>
        </authorList>
    </citation>
    <scope>NUCLEOTIDE SEQUENCE [LARGE SCALE GENOMIC DNA]</scope>
    <source>
        <strain evidence="2 3">CBS 459.81</strain>
    </source>
</reference>
<sequence length="84" mass="9111">MLRARAHTHLPPSHPPMTLLSGHFPPPPQFPYPCQTDPSTTPSPHRANLNPCSWGSWVGKFLSAMAESRCGCLIGECKDCGRSG</sequence>
<evidence type="ECO:0000313" key="2">
    <source>
        <dbReference type="EMBL" id="OCK84293.1"/>
    </source>
</evidence>